<sequence>MVLDFFNGNSIPKYFTLTFIVLILKKNISKVWSDFRLIISKILALRLGPLLLSLISPNQSNFVRDRLIFDNILNLFKKLCMILILIQEVVTWFLNLIFQKFMIISHRNFYIMRYLSLVFSKNWRMFGSLFCLMAMEYFSKCINAIFETNPSMYYITRDGFPISYLCFMAY</sequence>
<protein>
    <submittedName>
        <fullName evidence="2">Uncharacterized protein</fullName>
    </submittedName>
</protein>
<gene>
    <name evidence="2" type="ORF">M5K25_008370</name>
</gene>
<proteinExistence type="predicted"/>
<dbReference type="Proteomes" id="UP001552299">
    <property type="component" value="Unassembled WGS sequence"/>
</dbReference>
<feature type="transmembrane region" description="Helical" evidence="1">
    <location>
        <begin position="36"/>
        <end position="55"/>
    </location>
</feature>
<feature type="transmembrane region" description="Helical" evidence="1">
    <location>
        <begin position="6"/>
        <end position="24"/>
    </location>
</feature>
<evidence type="ECO:0000313" key="2">
    <source>
        <dbReference type="EMBL" id="KAL0921309.1"/>
    </source>
</evidence>
<dbReference type="AlphaFoldDB" id="A0ABD0V8J2"/>
<evidence type="ECO:0000313" key="3">
    <source>
        <dbReference type="Proteomes" id="UP001552299"/>
    </source>
</evidence>
<feature type="transmembrane region" description="Helical" evidence="1">
    <location>
        <begin position="75"/>
        <end position="98"/>
    </location>
</feature>
<organism evidence="2 3">
    <name type="scientific">Dendrobium thyrsiflorum</name>
    <name type="common">Pinecone-like raceme dendrobium</name>
    <name type="synonym">Orchid</name>
    <dbReference type="NCBI Taxonomy" id="117978"/>
    <lineage>
        <taxon>Eukaryota</taxon>
        <taxon>Viridiplantae</taxon>
        <taxon>Streptophyta</taxon>
        <taxon>Embryophyta</taxon>
        <taxon>Tracheophyta</taxon>
        <taxon>Spermatophyta</taxon>
        <taxon>Magnoliopsida</taxon>
        <taxon>Liliopsida</taxon>
        <taxon>Asparagales</taxon>
        <taxon>Orchidaceae</taxon>
        <taxon>Epidendroideae</taxon>
        <taxon>Malaxideae</taxon>
        <taxon>Dendrobiinae</taxon>
        <taxon>Dendrobium</taxon>
    </lineage>
</organism>
<evidence type="ECO:0000256" key="1">
    <source>
        <dbReference type="SAM" id="Phobius"/>
    </source>
</evidence>
<keyword evidence="1" id="KW-0472">Membrane</keyword>
<comment type="caution">
    <text evidence="2">The sequence shown here is derived from an EMBL/GenBank/DDBJ whole genome shotgun (WGS) entry which is preliminary data.</text>
</comment>
<keyword evidence="3" id="KW-1185">Reference proteome</keyword>
<keyword evidence="1" id="KW-1133">Transmembrane helix</keyword>
<reference evidence="2 3" key="1">
    <citation type="journal article" date="2024" name="Plant Biotechnol. J.">
        <title>Dendrobium thyrsiflorum genome and its molecular insights into genes involved in important horticultural traits.</title>
        <authorList>
            <person name="Chen B."/>
            <person name="Wang J.Y."/>
            <person name="Zheng P.J."/>
            <person name="Li K.L."/>
            <person name="Liang Y.M."/>
            <person name="Chen X.F."/>
            <person name="Zhang C."/>
            <person name="Zhao X."/>
            <person name="He X."/>
            <person name="Zhang G.Q."/>
            <person name="Liu Z.J."/>
            <person name="Xu Q."/>
        </authorList>
    </citation>
    <scope>NUCLEOTIDE SEQUENCE [LARGE SCALE GENOMIC DNA]</scope>
    <source>
        <strain evidence="2">GZMU011</strain>
    </source>
</reference>
<keyword evidence="1" id="KW-0812">Transmembrane</keyword>
<name>A0ABD0V8J2_DENTH</name>
<accession>A0ABD0V8J2</accession>
<dbReference type="EMBL" id="JANQDX010000007">
    <property type="protein sequence ID" value="KAL0921309.1"/>
    <property type="molecule type" value="Genomic_DNA"/>
</dbReference>